<organism evidence="3 4">
    <name type="scientific">Corallococcus terminator</name>
    <dbReference type="NCBI Taxonomy" id="2316733"/>
    <lineage>
        <taxon>Bacteria</taxon>
        <taxon>Pseudomonadati</taxon>
        <taxon>Myxococcota</taxon>
        <taxon>Myxococcia</taxon>
        <taxon>Myxococcales</taxon>
        <taxon>Cystobacterineae</taxon>
        <taxon>Myxococcaceae</taxon>
        <taxon>Corallococcus</taxon>
    </lineage>
</organism>
<proteinExistence type="predicted"/>
<dbReference type="EMBL" id="RAVZ01000020">
    <property type="protein sequence ID" value="RKG92748.1"/>
    <property type="molecule type" value="Genomic_DNA"/>
</dbReference>
<feature type="region of interest" description="Disordered" evidence="1">
    <location>
        <begin position="1"/>
        <end position="61"/>
    </location>
</feature>
<protein>
    <submittedName>
        <fullName evidence="3">PEGA domain-containing protein</fullName>
    </submittedName>
</protein>
<reference evidence="4" key="1">
    <citation type="submission" date="2018-09" db="EMBL/GenBank/DDBJ databases">
        <authorList>
            <person name="Livingstone P.G."/>
            <person name="Whitworth D.E."/>
        </authorList>
    </citation>
    <scope>NUCLEOTIDE SEQUENCE [LARGE SCALE GENOMIC DNA]</scope>
    <source>
        <strain evidence="4">CA054A</strain>
    </source>
</reference>
<dbReference type="Pfam" id="PF08308">
    <property type="entry name" value="PEGA"/>
    <property type="match status" value="1"/>
</dbReference>
<keyword evidence="4" id="KW-1185">Reference proteome</keyword>
<comment type="caution">
    <text evidence="3">The sequence shown here is derived from an EMBL/GenBank/DDBJ whole genome shotgun (WGS) entry which is preliminary data.</text>
</comment>
<dbReference type="OrthoDB" id="5483179at2"/>
<feature type="domain" description="PEGA" evidence="2">
    <location>
        <begin position="72"/>
        <end position="126"/>
    </location>
</feature>
<dbReference type="InterPro" id="IPR013229">
    <property type="entry name" value="PEGA"/>
</dbReference>
<sequence>MVPLVVADAGSEDAGAGETDAGAEEADAGSTDGVADAGVAPRPPDAGRSVKQSKPTRPVAKGRVEFRIRPYATVYLDGKNLGQTPFGVVEVPEGMHRVRLVNSDLKKDVTRTFEVKAGQDNLFKLNLLAE</sequence>
<evidence type="ECO:0000259" key="2">
    <source>
        <dbReference type="Pfam" id="PF08308"/>
    </source>
</evidence>
<evidence type="ECO:0000313" key="3">
    <source>
        <dbReference type="EMBL" id="RKG92748.1"/>
    </source>
</evidence>
<gene>
    <name evidence="3" type="ORF">D7V88_04985</name>
</gene>
<feature type="compositionally biased region" description="Low complexity" evidence="1">
    <location>
        <begin position="7"/>
        <end position="20"/>
    </location>
</feature>
<name>A0A3A8JCG9_9BACT</name>
<accession>A0A3A8JCG9</accession>
<dbReference type="AlphaFoldDB" id="A0A3A8JCG9"/>
<evidence type="ECO:0000256" key="1">
    <source>
        <dbReference type="SAM" id="MobiDB-lite"/>
    </source>
</evidence>
<dbReference type="Proteomes" id="UP000268094">
    <property type="component" value="Unassembled WGS sequence"/>
</dbReference>
<evidence type="ECO:0000313" key="4">
    <source>
        <dbReference type="Proteomes" id="UP000268094"/>
    </source>
</evidence>